<keyword evidence="11" id="KW-0378">Hydrolase</keyword>
<keyword evidence="18" id="KW-1185">Reference proteome</keyword>
<name>A0A385E6F2_9VIRU</name>
<evidence type="ECO:0000256" key="4">
    <source>
        <dbReference type="ARBA" id="ARBA00022679"/>
    </source>
</evidence>
<keyword evidence="13" id="KW-0067">ATP-binding</keyword>
<dbReference type="GO" id="GO:0004519">
    <property type="term" value="F:endonuclease activity"/>
    <property type="evidence" value="ECO:0007669"/>
    <property type="project" value="UniProtKB-KW"/>
</dbReference>
<evidence type="ECO:0000256" key="1">
    <source>
        <dbReference type="ARBA" id="ARBA00001946"/>
    </source>
</evidence>
<keyword evidence="9" id="KW-0547">Nucleotide-binding</keyword>
<feature type="domain" description="CRESS-DNA virus Rep endonuclease" evidence="16">
    <location>
        <begin position="5"/>
        <end position="103"/>
    </location>
</feature>
<dbReference type="GO" id="GO:0003677">
    <property type="term" value="F:DNA binding"/>
    <property type="evidence" value="ECO:0007669"/>
    <property type="project" value="UniProtKB-KW"/>
</dbReference>
<evidence type="ECO:0000256" key="10">
    <source>
        <dbReference type="ARBA" id="ARBA00022759"/>
    </source>
</evidence>
<evidence type="ECO:0000256" key="2">
    <source>
        <dbReference type="ARBA" id="ARBA00004147"/>
    </source>
</evidence>
<evidence type="ECO:0000259" key="16">
    <source>
        <dbReference type="PROSITE" id="PS52020"/>
    </source>
</evidence>
<accession>A0A385E6F2</accession>
<keyword evidence="8" id="KW-0479">Metal-binding</keyword>
<dbReference type="GO" id="GO:0005524">
    <property type="term" value="F:ATP binding"/>
    <property type="evidence" value="ECO:0007669"/>
    <property type="project" value="UniProtKB-KW"/>
</dbReference>
<evidence type="ECO:0000256" key="14">
    <source>
        <dbReference type="ARBA" id="ARBA00023124"/>
    </source>
</evidence>
<evidence type="ECO:0000256" key="11">
    <source>
        <dbReference type="ARBA" id="ARBA00022801"/>
    </source>
</evidence>
<keyword evidence="6" id="KW-0235">DNA replication</keyword>
<dbReference type="InterPro" id="IPR049912">
    <property type="entry name" value="CRESS_DNA_REP"/>
</dbReference>
<comment type="cofactor">
    <cofactor evidence="1">
        <name>Mg(2+)</name>
        <dbReference type="ChEBI" id="CHEBI:18420"/>
    </cofactor>
</comment>
<dbReference type="Proteomes" id="UP000279282">
    <property type="component" value="Segment"/>
</dbReference>
<keyword evidence="14" id="KW-0190">Covalent protein-DNA linkage</keyword>
<organism evidence="17 18">
    <name type="scientific">Circoviridae sp</name>
    <dbReference type="NCBI Taxonomy" id="1954248"/>
    <lineage>
        <taxon>Viruses</taxon>
        <taxon>Monodnaviria</taxon>
        <taxon>Shotokuvirae</taxon>
        <taxon>Cressdnaviricota</taxon>
        <taxon>Arfiviricetes</taxon>
        <taxon>Rohanvirales</taxon>
        <taxon>Nenyaviridae</taxon>
        <taxon>Galvornvirus</taxon>
        <taxon>Galvornvirus isengard</taxon>
    </lineage>
</organism>
<evidence type="ECO:0000256" key="7">
    <source>
        <dbReference type="ARBA" id="ARBA00022722"/>
    </source>
</evidence>
<keyword evidence="7" id="KW-0540">Nuclease</keyword>
<evidence type="ECO:0000256" key="15">
    <source>
        <dbReference type="ARBA" id="ARBA00023125"/>
    </source>
</evidence>
<keyword evidence="4" id="KW-0808">Transferase</keyword>
<protein>
    <submittedName>
        <fullName evidence="17">Putative viral replication protein</fullName>
    </submittedName>
</protein>
<proteinExistence type="predicted"/>
<keyword evidence="3" id="KW-1048">Host nucleus</keyword>
<evidence type="ECO:0000256" key="13">
    <source>
        <dbReference type="ARBA" id="ARBA00022840"/>
    </source>
</evidence>
<evidence type="ECO:0000313" key="17">
    <source>
        <dbReference type="EMBL" id="AXQ66328.1"/>
    </source>
</evidence>
<reference evidence="17 18" key="1">
    <citation type="submission" date="2018-07" db="EMBL/GenBank/DDBJ databases">
        <title>Uncovering a Universe of Circular DNA Viruses in Animal Metagenomes.</title>
        <authorList>
            <person name="Tisza M."/>
            <person name="Buck C."/>
            <person name="Pastrana D."/>
            <person name="Welch N."/>
            <person name="Peretti A."/>
        </authorList>
    </citation>
    <scope>NUCLEOTIDE SEQUENCE [LARGE SCALE GENOMIC DNA]</scope>
    <source>
        <strain evidence="17">Ctcg564</strain>
    </source>
</reference>
<comment type="subcellular location">
    <subcellularLocation>
        <location evidence="2">Host nucleus</location>
    </subcellularLocation>
</comment>
<dbReference type="GO" id="GO:0003723">
    <property type="term" value="F:RNA binding"/>
    <property type="evidence" value="ECO:0007669"/>
    <property type="project" value="InterPro"/>
</dbReference>
<dbReference type="GO" id="GO:0046872">
    <property type="term" value="F:metal ion binding"/>
    <property type="evidence" value="ECO:0007669"/>
    <property type="project" value="UniProtKB-KW"/>
</dbReference>
<keyword evidence="5" id="KW-0548">Nucleotidyltransferase</keyword>
<dbReference type="GO" id="GO:0016779">
    <property type="term" value="F:nucleotidyltransferase activity"/>
    <property type="evidence" value="ECO:0007669"/>
    <property type="project" value="UniProtKB-KW"/>
</dbReference>
<dbReference type="GO" id="GO:0003724">
    <property type="term" value="F:RNA helicase activity"/>
    <property type="evidence" value="ECO:0007669"/>
    <property type="project" value="InterPro"/>
</dbReference>
<dbReference type="Gene3D" id="3.40.1310.20">
    <property type="match status" value="1"/>
</dbReference>
<evidence type="ECO:0000256" key="3">
    <source>
        <dbReference type="ARBA" id="ARBA00022562"/>
    </source>
</evidence>
<evidence type="ECO:0000256" key="5">
    <source>
        <dbReference type="ARBA" id="ARBA00022695"/>
    </source>
</evidence>
<dbReference type="GO" id="GO:0016787">
    <property type="term" value="F:hydrolase activity"/>
    <property type="evidence" value="ECO:0007669"/>
    <property type="project" value="UniProtKB-KW"/>
</dbReference>
<evidence type="ECO:0000256" key="8">
    <source>
        <dbReference type="ARBA" id="ARBA00022723"/>
    </source>
</evidence>
<evidence type="ECO:0000313" key="18">
    <source>
        <dbReference type="Proteomes" id="UP000279282"/>
    </source>
</evidence>
<evidence type="ECO:0000256" key="9">
    <source>
        <dbReference type="ARBA" id="ARBA00022741"/>
    </source>
</evidence>
<keyword evidence="15" id="KW-0238">DNA-binding</keyword>
<dbReference type="GO" id="GO:0042025">
    <property type="term" value="C:host cell nucleus"/>
    <property type="evidence" value="ECO:0007669"/>
    <property type="project" value="UniProtKB-SubCell"/>
</dbReference>
<sequence length="301" mass="34952">MPRRESAVNRWCATLNNYTQAEQQSLQDACAHHFKYAVIGREVGDSGTPHLQMFFITHNRLRLRQVKQLPGLQRAHLEPANGTSQQAAAYCKKEGDFDEHGELPQSGPRQDMFAAFRDWYREQPDQVTEAEILEAHPGILRYPGFVETVHRCLGKRPTLVDGDLRNWQLDLSELIDGEPDDRKICFVVDEAGNKGKSWLTRYWFSNRDDIQMLSVGKRDDLAYAIDTSKRVFVFDIPRGNMEYFQYSVVESLKNQMIMSNKYKSQTKIIPHKVHVIVFCNEEPDRNAMTRDRYQVKRITPL</sequence>
<keyword evidence="12" id="KW-0347">Helicase</keyword>
<dbReference type="PROSITE" id="PS52020">
    <property type="entry name" value="CRESS_DNA_REP"/>
    <property type="match status" value="1"/>
</dbReference>
<dbReference type="EMBL" id="MH649155">
    <property type="protein sequence ID" value="AXQ66328.1"/>
    <property type="molecule type" value="Genomic_DNA"/>
</dbReference>
<evidence type="ECO:0000256" key="12">
    <source>
        <dbReference type="ARBA" id="ARBA00022806"/>
    </source>
</evidence>
<dbReference type="Pfam" id="PF02407">
    <property type="entry name" value="Viral_Rep"/>
    <property type="match status" value="1"/>
</dbReference>
<evidence type="ECO:0000256" key="6">
    <source>
        <dbReference type="ARBA" id="ARBA00022705"/>
    </source>
</evidence>
<dbReference type="GO" id="GO:0006260">
    <property type="term" value="P:DNA replication"/>
    <property type="evidence" value="ECO:0007669"/>
    <property type="project" value="UniProtKB-KW"/>
</dbReference>
<keyword evidence="10" id="KW-0255">Endonuclease</keyword>